<protein>
    <submittedName>
        <fullName evidence="2">Uncharacterized protein</fullName>
    </submittedName>
</protein>
<gene>
    <name evidence="2" type="ORF">LTRI10_LOCUS1264</name>
</gene>
<dbReference type="Proteomes" id="UP001497516">
    <property type="component" value="Chromosome 1"/>
</dbReference>
<name>A0AAV2CBY1_9ROSI</name>
<organism evidence="2 3">
    <name type="scientific">Linum trigynum</name>
    <dbReference type="NCBI Taxonomy" id="586398"/>
    <lineage>
        <taxon>Eukaryota</taxon>
        <taxon>Viridiplantae</taxon>
        <taxon>Streptophyta</taxon>
        <taxon>Embryophyta</taxon>
        <taxon>Tracheophyta</taxon>
        <taxon>Spermatophyta</taxon>
        <taxon>Magnoliopsida</taxon>
        <taxon>eudicotyledons</taxon>
        <taxon>Gunneridae</taxon>
        <taxon>Pentapetalae</taxon>
        <taxon>rosids</taxon>
        <taxon>fabids</taxon>
        <taxon>Malpighiales</taxon>
        <taxon>Linaceae</taxon>
        <taxon>Linum</taxon>
    </lineage>
</organism>
<dbReference type="EMBL" id="OZ034813">
    <property type="protein sequence ID" value="CAL1353361.1"/>
    <property type="molecule type" value="Genomic_DNA"/>
</dbReference>
<feature type="compositionally biased region" description="Polar residues" evidence="1">
    <location>
        <begin position="37"/>
        <end position="46"/>
    </location>
</feature>
<sequence>MVPPEVRENMNKLLTTYETSQKKYEVVKTRFKEPRDTNSSSAQDDGNSAKRVAPNVSTGSIDTFFAPRSSSGSQPGIKSALATKEVVLYVDRAWASWFYDARVPLEAIKSPQFKIALDVSMTLGPGLVVMVVLHIML</sequence>
<evidence type="ECO:0000256" key="1">
    <source>
        <dbReference type="SAM" id="MobiDB-lite"/>
    </source>
</evidence>
<feature type="region of interest" description="Disordered" evidence="1">
    <location>
        <begin position="29"/>
        <end position="55"/>
    </location>
</feature>
<keyword evidence="3" id="KW-1185">Reference proteome</keyword>
<proteinExistence type="predicted"/>
<evidence type="ECO:0000313" key="2">
    <source>
        <dbReference type="EMBL" id="CAL1353361.1"/>
    </source>
</evidence>
<reference evidence="2 3" key="1">
    <citation type="submission" date="2024-04" db="EMBL/GenBank/DDBJ databases">
        <authorList>
            <person name="Fracassetti M."/>
        </authorList>
    </citation>
    <scope>NUCLEOTIDE SEQUENCE [LARGE SCALE GENOMIC DNA]</scope>
</reference>
<accession>A0AAV2CBY1</accession>
<evidence type="ECO:0000313" key="3">
    <source>
        <dbReference type="Proteomes" id="UP001497516"/>
    </source>
</evidence>
<dbReference type="AlphaFoldDB" id="A0AAV2CBY1"/>